<gene>
    <name evidence="3" type="ORF">SAMN02745165_02227</name>
</gene>
<evidence type="ECO:0000313" key="4">
    <source>
        <dbReference type="Proteomes" id="UP000184171"/>
    </source>
</evidence>
<keyword evidence="4" id="KW-1185">Reference proteome</keyword>
<keyword evidence="2" id="KW-0175">Coiled coil</keyword>
<name>A0A1M6ISL2_MALRU</name>
<dbReference type="Proteomes" id="UP000184171">
    <property type="component" value="Unassembled WGS sequence"/>
</dbReference>
<organism evidence="3 4">
    <name type="scientific">Malonomonas rubra DSM 5091</name>
    <dbReference type="NCBI Taxonomy" id="1122189"/>
    <lineage>
        <taxon>Bacteria</taxon>
        <taxon>Pseudomonadati</taxon>
        <taxon>Thermodesulfobacteriota</taxon>
        <taxon>Desulfuromonadia</taxon>
        <taxon>Desulfuromonadales</taxon>
        <taxon>Geopsychrobacteraceae</taxon>
        <taxon>Malonomonas</taxon>
    </lineage>
</organism>
<dbReference type="InterPro" id="IPR007157">
    <property type="entry name" value="PspA_VIPP1"/>
</dbReference>
<sequence length="214" mass="24761">MKAIKRWTTGIFSRVDWAVSQIENQEALINSTLKESREAVAKAKVRLGRLRQDGNKLRQRLQNEEQNVERWRERAAQVAKADEARAIDCLRRGRQAEQLRSQLQKRVREHEQVEAQLGKEVAGMEEQLAELVEKRNMMRSRQSCAEALSSIQVGSTDIGNEVDDIFDRWEIRITEKELSSECAINIDPLEESFASEEIEAELREELQQLIDTQN</sequence>
<dbReference type="STRING" id="1122189.SAMN02745165_02227"/>
<dbReference type="RefSeq" id="WP_072908802.1">
    <property type="nucleotide sequence ID" value="NZ_FQZT01000007.1"/>
</dbReference>
<evidence type="ECO:0000256" key="1">
    <source>
        <dbReference type="ARBA" id="ARBA00043985"/>
    </source>
</evidence>
<dbReference type="EMBL" id="FQZT01000007">
    <property type="protein sequence ID" value="SHJ37377.1"/>
    <property type="molecule type" value="Genomic_DNA"/>
</dbReference>
<evidence type="ECO:0000313" key="3">
    <source>
        <dbReference type="EMBL" id="SHJ37377.1"/>
    </source>
</evidence>
<feature type="coiled-coil region" evidence="2">
    <location>
        <begin position="33"/>
        <end position="141"/>
    </location>
</feature>
<evidence type="ECO:0000256" key="2">
    <source>
        <dbReference type="SAM" id="Coils"/>
    </source>
</evidence>
<protein>
    <submittedName>
        <fullName evidence="3">Phage shock protein A (PspA) family protein</fullName>
    </submittedName>
</protein>
<accession>A0A1M6ISL2</accession>
<proteinExistence type="inferred from homology"/>
<dbReference type="AlphaFoldDB" id="A0A1M6ISL2"/>
<dbReference type="Pfam" id="PF04012">
    <property type="entry name" value="PspA_IM30"/>
    <property type="match status" value="1"/>
</dbReference>
<comment type="similarity">
    <text evidence="1">Belongs to the PspA/Vipp/IM30 family.</text>
</comment>
<reference evidence="3 4" key="1">
    <citation type="submission" date="2016-11" db="EMBL/GenBank/DDBJ databases">
        <authorList>
            <person name="Jaros S."/>
            <person name="Januszkiewicz K."/>
            <person name="Wedrychowicz H."/>
        </authorList>
    </citation>
    <scope>NUCLEOTIDE SEQUENCE [LARGE SCALE GENOMIC DNA]</scope>
    <source>
        <strain evidence="3 4">DSM 5091</strain>
    </source>
</reference>
<dbReference type="OrthoDB" id="5768359at2"/>